<dbReference type="PROSITE" id="PS50826">
    <property type="entry name" value="RUN"/>
    <property type="match status" value="1"/>
</dbReference>
<keyword evidence="3" id="KW-1185">Reference proteome</keyword>
<dbReference type="Pfam" id="PF02759">
    <property type="entry name" value="RUN"/>
    <property type="match status" value="1"/>
</dbReference>
<dbReference type="SUPFAM" id="SSF140741">
    <property type="entry name" value="RUN domain-like"/>
    <property type="match status" value="1"/>
</dbReference>
<dbReference type="EMBL" id="VXIV02001497">
    <property type="protein sequence ID" value="KAF6032510.1"/>
    <property type="molecule type" value="Genomic_DNA"/>
</dbReference>
<sequence length="321" mass="36758">MRPAHRPPILTIHRDAVRTPGTGSSYVKDEEYQDESFTARMKRILSVIHLYILSELGCRSRISDNNREQMSTKDNKKDYDGMLAELRASVDLLSATAEKVAKEKVDSTFTDCDYLSEEETYISESRELTKCVRKQFTPTLKKILEHGLTDFRSSQALMSIAGRTPNAAMITSVTDNKMRAWRVILQYYEIKGGPAYNEAPHRKLANSFGIDSMSNSEASIKHSLLTAIGQILETHRLYRRGDEAHFKAFICLALNEKKLVAWLRQIFRTPAVAEQYYEPWGYLVKTGFEDIFCVLNKLKQYDFNLPVDLAVQQFSNIKDAF</sequence>
<dbReference type="PANTHER" id="PTHR15591:SF19">
    <property type="entry name" value="RUN DOMAIN-CONTAINING PROTEIN 1 ISOFORM X1"/>
    <property type="match status" value="1"/>
</dbReference>
<feature type="domain" description="RUN" evidence="1">
    <location>
        <begin position="127"/>
        <end position="310"/>
    </location>
</feature>
<dbReference type="InterPro" id="IPR047343">
    <property type="entry name" value="RUSC1_2"/>
</dbReference>
<dbReference type="Gene3D" id="1.20.58.900">
    <property type="match status" value="1"/>
</dbReference>
<protein>
    <submittedName>
        <fullName evidence="2">RUNDC1</fullName>
    </submittedName>
</protein>
<name>A0A7J7K1K2_BUGNE</name>
<evidence type="ECO:0000259" key="1">
    <source>
        <dbReference type="PROSITE" id="PS50826"/>
    </source>
</evidence>
<accession>A0A7J7K1K2</accession>
<reference evidence="2" key="1">
    <citation type="submission" date="2020-06" db="EMBL/GenBank/DDBJ databases">
        <title>Draft genome of Bugula neritina, a colonial animal packing powerful symbionts and potential medicines.</title>
        <authorList>
            <person name="Rayko M."/>
        </authorList>
    </citation>
    <scope>NUCLEOTIDE SEQUENCE [LARGE SCALE GENOMIC DNA]</scope>
    <source>
        <strain evidence="2">Kwan_BN1</strain>
    </source>
</reference>
<proteinExistence type="predicted"/>
<dbReference type="Proteomes" id="UP000593567">
    <property type="component" value="Unassembled WGS sequence"/>
</dbReference>
<dbReference type="PANTHER" id="PTHR15591">
    <property type="entry name" value="RUN AND SH3 DOMAIN CONTAINING"/>
    <property type="match status" value="1"/>
</dbReference>
<organism evidence="2 3">
    <name type="scientific">Bugula neritina</name>
    <name type="common">Brown bryozoan</name>
    <name type="synonym">Sertularia neritina</name>
    <dbReference type="NCBI Taxonomy" id="10212"/>
    <lineage>
        <taxon>Eukaryota</taxon>
        <taxon>Metazoa</taxon>
        <taxon>Spiralia</taxon>
        <taxon>Lophotrochozoa</taxon>
        <taxon>Bryozoa</taxon>
        <taxon>Gymnolaemata</taxon>
        <taxon>Cheilostomatida</taxon>
        <taxon>Flustrina</taxon>
        <taxon>Buguloidea</taxon>
        <taxon>Bugulidae</taxon>
        <taxon>Bugula</taxon>
    </lineage>
</organism>
<dbReference type="AlphaFoldDB" id="A0A7J7K1K2"/>
<comment type="caution">
    <text evidence="2">The sequence shown here is derived from an EMBL/GenBank/DDBJ whole genome shotgun (WGS) entry which is preliminary data.</text>
</comment>
<dbReference type="OrthoDB" id="10068328at2759"/>
<evidence type="ECO:0000313" key="2">
    <source>
        <dbReference type="EMBL" id="KAF6032510.1"/>
    </source>
</evidence>
<dbReference type="SMART" id="SM00593">
    <property type="entry name" value="RUN"/>
    <property type="match status" value="1"/>
</dbReference>
<dbReference type="InterPro" id="IPR004012">
    <property type="entry name" value="Run_dom"/>
</dbReference>
<dbReference type="InterPro" id="IPR037213">
    <property type="entry name" value="Run_dom_sf"/>
</dbReference>
<gene>
    <name evidence="2" type="ORF">EB796_009111</name>
</gene>
<evidence type="ECO:0000313" key="3">
    <source>
        <dbReference type="Proteomes" id="UP000593567"/>
    </source>
</evidence>